<evidence type="ECO:0000256" key="9">
    <source>
        <dbReference type="ARBA" id="ARBA00023180"/>
    </source>
</evidence>
<evidence type="ECO:0000256" key="6">
    <source>
        <dbReference type="ARBA" id="ARBA00023040"/>
    </source>
</evidence>
<keyword evidence="16" id="KW-1185">Reference proteome</keyword>
<evidence type="ECO:0000256" key="11">
    <source>
        <dbReference type="SAM" id="Phobius"/>
    </source>
</evidence>
<keyword evidence="3 11" id="KW-0812">Transmembrane</keyword>
<evidence type="ECO:0000313" key="15">
    <source>
        <dbReference type="EMBL" id="CAL1605555.1"/>
    </source>
</evidence>
<feature type="domain" description="Receptor ligand binding region" evidence="13">
    <location>
        <begin position="1"/>
        <end position="79"/>
    </location>
</feature>
<dbReference type="FunFam" id="2.10.50.30:FF:000004">
    <property type="entry name" value="Taste receptor type 1 member 3-like protein"/>
    <property type="match status" value="1"/>
</dbReference>
<evidence type="ECO:0000259" key="12">
    <source>
        <dbReference type="Pfam" id="PF00003"/>
    </source>
</evidence>
<accession>A0AAV2LWX7</accession>
<evidence type="ECO:0000256" key="5">
    <source>
        <dbReference type="ARBA" id="ARBA00022989"/>
    </source>
</evidence>
<sequence length="495" mass="55381">MRFTIEEINNSTSLLPNVTLGYEIFDHCSNTRNFPNVFKFLSLERRLQPWYHLSLGLSDVAAVVGPFSSSDTTTIAPLLMNRVPMANPSYSYNVYTAVYAIAHALHNLLQCGSGECQKNTTVQHHKVLQELGKSNFSLLQDIIRFDENYDPKFGFYTIVYWNSSGDTEEVGFYRFDTTLKLHINTTRVEWYTNGETPVSRCSQDCLVGYAKKQQGPHKCCFTCQICPNGTYINVTDDAYSCQDCTAAEWSSEASTSCYLRSVEFVPFEDAVAIVIMVGTGVLVAISLLTALLFALNYNTPVVRSAGGPMCFLILASLSLCSISVFFYFAADMNSLLVSLILMDNVLSSGSQCTVPRSEFSLAGDYLVGGLFEVHDVDDEGYQVLPEAINCSRQPFLIYNYRRFQIMRFAVEQINNSTQLLPNVTLGYEIYDHCSDTKVFPGIFDFLSSNESVNPWPEPQRLHKPKVISVIGTYSSTKSRTISPLLTIDFVPLVSL</sequence>
<reference evidence="15 16" key="1">
    <citation type="submission" date="2024-04" db="EMBL/GenBank/DDBJ databases">
        <authorList>
            <person name="Waldvogel A.-M."/>
            <person name="Schoenle A."/>
        </authorList>
    </citation>
    <scope>NUCLEOTIDE SEQUENCE [LARGE SCALE GENOMIC DNA]</scope>
</reference>
<dbReference type="Pfam" id="PF01094">
    <property type="entry name" value="ANF_receptor"/>
    <property type="match status" value="3"/>
</dbReference>
<dbReference type="InterPro" id="IPR028082">
    <property type="entry name" value="Peripla_BP_I"/>
</dbReference>
<feature type="transmembrane region" description="Helical" evidence="11">
    <location>
        <begin position="270"/>
        <end position="297"/>
    </location>
</feature>
<evidence type="ECO:0000256" key="1">
    <source>
        <dbReference type="ARBA" id="ARBA00004651"/>
    </source>
</evidence>
<dbReference type="InterPro" id="IPR038550">
    <property type="entry name" value="GPCR_3_9-Cys_sf"/>
</dbReference>
<dbReference type="PROSITE" id="PS00980">
    <property type="entry name" value="G_PROTEIN_RECEP_F3_2"/>
    <property type="match status" value="1"/>
</dbReference>
<evidence type="ECO:0000256" key="2">
    <source>
        <dbReference type="ARBA" id="ARBA00022475"/>
    </source>
</evidence>
<feature type="domain" description="G-protein coupled receptors family 3 profile" evidence="12">
    <location>
        <begin position="267"/>
        <end position="330"/>
    </location>
</feature>
<keyword evidence="7 11" id="KW-0472">Membrane</keyword>
<dbReference type="PRINTS" id="PR00248">
    <property type="entry name" value="GPCRMGR"/>
</dbReference>
<dbReference type="InterPro" id="IPR000337">
    <property type="entry name" value="GPCR_3"/>
</dbReference>
<dbReference type="EMBL" id="OZ035827">
    <property type="protein sequence ID" value="CAL1605555.1"/>
    <property type="molecule type" value="Genomic_DNA"/>
</dbReference>
<dbReference type="PANTHER" id="PTHR24061:SF441">
    <property type="entry name" value="TASTE RECEPTOR TYPE 1 MEMBER 2B-RELATED"/>
    <property type="match status" value="1"/>
</dbReference>
<evidence type="ECO:0000313" key="16">
    <source>
        <dbReference type="Proteomes" id="UP001497482"/>
    </source>
</evidence>
<dbReference type="SUPFAM" id="SSF53822">
    <property type="entry name" value="Periplasmic binding protein-like I"/>
    <property type="match status" value="3"/>
</dbReference>
<dbReference type="Gene3D" id="2.10.50.30">
    <property type="entry name" value="GPCR, family 3, nine cysteines domain"/>
    <property type="match status" value="1"/>
</dbReference>
<keyword evidence="10" id="KW-0807">Transducer</keyword>
<evidence type="ECO:0000256" key="10">
    <source>
        <dbReference type="ARBA" id="ARBA00023224"/>
    </source>
</evidence>
<dbReference type="InterPro" id="IPR000068">
    <property type="entry name" value="GPCR_3_Ca_sens_rcpt-rel"/>
</dbReference>
<name>A0AAV2LWX7_KNICA</name>
<keyword evidence="2" id="KW-1003">Cell membrane</keyword>
<dbReference type="InterPro" id="IPR001828">
    <property type="entry name" value="ANF_lig-bd_rcpt"/>
</dbReference>
<evidence type="ECO:0000259" key="13">
    <source>
        <dbReference type="Pfam" id="PF01094"/>
    </source>
</evidence>
<dbReference type="GO" id="GO:0005886">
    <property type="term" value="C:plasma membrane"/>
    <property type="evidence" value="ECO:0007669"/>
    <property type="project" value="UniProtKB-SubCell"/>
</dbReference>
<evidence type="ECO:0000256" key="7">
    <source>
        <dbReference type="ARBA" id="ARBA00023136"/>
    </source>
</evidence>
<dbReference type="Pfam" id="PF00003">
    <property type="entry name" value="7tm_3"/>
    <property type="match status" value="1"/>
</dbReference>
<protein>
    <submittedName>
        <fullName evidence="15">Uncharacterized protein</fullName>
    </submittedName>
</protein>
<dbReference type="SUPFAM" id="SSF57586">
    <property type="entry name" value="TNF receptor-like"/>
    <property type="match status" value="1"/>
</dbReference>
<evidence type="ECO:0000256" key="4">
    <source>
        <dbReference type="ARBA" id="ARBA00022729"/>
    </source>
</evidence>
<dbReference type="Proteomes" id="UP001497482">
    <property type="component" value="Chromosome 5"/>
</dbReference>
<feature type="domain" description="GPCR family 3 nine cysteines" evidence="14">
    <location>
        <begin position="196"/>
        <end position="250"/>
    </location>
</feature>
<keyword evidence="8" id="KW-0675">Receptor</keyword>
<gene>
    <name evidence="15" type="ORF">KC01_LOCUS32917</name>
</gene>
<dbReference type="Gene3D" id="3.40.50.2300">
    <property type="match status" value="3"/>
</dbReference>
<dbReference type="Pfam" id="PF07562">
    <property type="entry name" value="NCD3G"/>
    <property type="match status" value="1"/>
</dbReference>
<feature type="domain" description="Receptor ligand binding region" evidence="13">
    <location>
        <begin position="89"/>
        <end position="162"/>
    </location>
</feature>
<comment type="subcellular location">
    <subcellularLocation>
        <location evidence="1">Cell membrane</location>
        <topology evidence="1">Multi-pass membrane protein</topology>
    </subcellularLocation>
</comment>
<feature type="domain" description="Receptor ligand binding region" evidence="13">
    <location>
        <begin position="406"/>
        <end position="494"/>
    </location>
</feature>
<keyword evidence="5 11" id="KW-1133">Transmembrane helix</keyword>
<keyword evidence="6" id="KW-0297">G-protein coupled receptor</keyword>
<dbReference type="InterPro" id="IPR017978">
    <property type="entry name" value="GPCR_3_C"/>
</dbReference>
<proteinExistence type="predicted"/>
<feature type="transmembrane region" description="Helical" evidence="11">
    <location>
        <begin position="309"/>
        <end position="330"/>
    </location>
</feature>
<evidence type="ECO:0000256" key="8">
    <source>
        <dbReference type="ARBA" id="ARBA00023170"/>
    </source>
</evidence>
<dbReference type="InterPro" id="IPR011500">
    <property type="entry name" value="GPCR_3_9-Cys_dom"/>
</dbReference>
<dbReference type="GO" id="GO:0004930">
    <property type="term" value="F:G protein-coupled receptor activity"/>
    <property type="evidence" value="ECO:0007669"/>
    <property type="project" value="UniProtKB-KW"/>
</dbReference>
<dbReference type="AlphaFoldDB" id="A0AAV2LWX7"/>
<dbReference type="InterPro" id="IPR017979">
    <property type="entry name" value="GPCR_3_CS"/>
</dbReference>
<keyword evidence="4" id="KW-0732">Signal</keyword>
<keyword evidence="9" id="KW-0325">Glycoprotein</keyword>
<dbReference type="PANTHER" id="PTHR24061">
    <property type="entry name" value="CALCIUM-SENSING RECEPTOR-RELATED"/>
    <property type="match status" value="1"/>
</dbReference>
<evidence type="ECO:0000259" key="14">
    <source>
        <dbReference type="Pfam" id="PF07562"/>
    </source>
</evidence>
<organism evidence="15 16">
    <name type="scientific">Knipowitschia caucasica</name>
    <name type="common">Caucasian dwarf goby</name>
    <name type="synonym">Pomatoschistus caucasicus</name>
    <dbReference type="NCBI Taxonomy" id="637954"/>
    <lineage>
        <taxon>Eukaryota</taxon>
        <taxon>Metazoa</taxon>
        <taxon>Chordata</taxon>
        <taxon>Craniata</taxon>
        <taxon>Vertebrata</taxon>
        <taxon>Euteleostomi</taxon>
        <taxon>Actinopterygii</taxon>
        <taxon>Neopterygii</taxon>
        <taxon>Teleostei</taxon>
        <taxon>Neoteleostei</taxon>
        <taxon>Acanthomorphata</taxon>
        <taxon>Gobiaria</taxon>
        <taxon>Gobiiformes</taxon>
        <taxon>Gobioidei</taxon>
        <taxon>Gobiidae</taxon>
        <taxon>Gobiinae</taxon>
        <taxon>Knipowitschia</taxon>
    </lineage>
</organism>
<evidence type="ECO:0000256" key="3">
    <source>
        <dbReference type="ARBA" id="ARBA00022692"/>
    </source>
</evidence>